<keyword evidence="14" id="KW-1185">Reference proteome</keyword>
<organism evidence="13 14">
    <name type="scientific">Chaetoceros tenuissimus</name>
    <dbReference type="NCBI Taxonomy" id="426638"/>
    <lineage>
        <taxon>Eukaryota</taxon>
        <taxon>Sar</taxon>
        <taxon>Stramenopiles</taxon>
        <taxon>Ochrophyta</taxon>
        <taxon>Bacillariophyta</taxon>
        <taxon>Coscinodiscophyceae</taxon>
        <taxon>Chaetocerotophycidae</taxon>
        <taxon>Chaetocerotales</taxon>
        <taxon>Chaetocerotaceae</taxon>
        <taxon>Chaetoceros</taxon>
    </lineage>
</organism>
<dbReference type="GO" id="GO:0006506">
    <property type="term" value="P:GPI anchor biosynthetic process"/>
    <property type="evidence" value="ECO:0007669"/>
    <property type="project" value="UniProtKB-KW"/>
</dbReference>
<keyword evidence="5 11" id="KW-0328">Glycosyltransferase</keyword>
<keyword evidence="6 11" id="KW-0808">Transferase</keyword>
<reference evidence="13 14" key="1">
    <citation type="journal article" date="2021" name="Sci. Rep.">
        <title>The genome of the diatom Chaetoceros tenuissimus carries an ancient integrated fragment of an extant virus.</title>
        <authorList>
            <person name="Hongo Y."/>
            <person name="Kimura K."/>
            <person name="Takaki Y."/>
            <person name="Yoshida Y."/>
            <person name="Baba S."/>
            <person name="Kobayashi G."/>
            <person name="Nagasaki K."/>
            <person name="Hano T."/>
            <person name="Tomaru Y."/>
        </authorList>
    </citation>
    <scope>NUCLEOTIDE SEQUENCE [LARGE SCALE GENOMIC DNA]</scope>
    <source>
        <strain evidence="13 14">NIES-3715</strain>
    </source>
</reference>
<evidence type="ECO:0000256" key="5">
    <source>
        <dbReference type="ARBA" id="ARBA00022676"/>
    </source>
</evidence>
<feature type="transmembrane region" description="Helical" evidence="11">
    <location>
        <begin position="329"/>
        <end position="349"/>
    </location>
</feature>
<dbReference type="Proteomes" id="UP001054902">
    <property type="component" value="Unassembled WGS sequence"/>
</dbReference>
<dbReference type="GO" id="GO:0051751">
    <property type="term" value="F:alpha-1,4-mannosyltransferase activity"/>
    <property type="evidence" value="ECO:0007669"/>
    <property type="project" value="InterPro"/>
</dbReference>
<evidence type="ECO:0000256" key="12">
    <source>
        <dbReference type="SAM" id="MobiDB-lite"/>
    </source>
</evidence>
<feature type="transmembrane region" description="Helical" evidence="11">
    <location>
        <begin position="304"/>
        <end position="323"/>
    </location>
</feature>
<evidence type="ECO:0000313" key="13">
    <source>
        <dbReference type="EMBL" id="GFH47038.1"/>
    </source>
</evidence>
<proteinExistence type="inferred from homology"/>
<dbReference type="PANTHER" id="PTHR12886:SF0">
    <property type="entry name" value="GPI MANNOSYLTRANSFERASE 1"/>
    <property type="match status" value="1"/>
</dbReference>
<dbReference type="GO" id="GO:1990529">
    <property type="term" value="C:glycosylphosphatidylinositol-mannosyltransferase I complex"/>
    <property type="evidence" value="ECO:0007669"/>
    <property type="project" value="TreeGrafter"/>
</dbReference>
<comment type="subcellular location">
    <subcellularLocation>
        <location evidence="1 11">Endoplasmic reticulum membrane</location>
        <topology evidence="1 11">Multi-pass membrane protein</topology>
    </subcellularLocation>
</comment>
<dbReference type="PANTHER" id="PTHR12886">
    <property type="entry name" value="PIG-M MANNOSYLTRANSFERASE"/>
    <property type="match status" value="1"/>
</dbReference>
<evidence type="ECO:0000256" key="10">
    <source>
        <dbReference type="ARBA" id="ARBA00023136"/>
    </source>
</evidence>
<sequence length="364" mass="42023">MRKEAREENENKKEEDSQSVQISQEVKDALWWMLNPLPINICTRGSAESFVVLLSVLGTVAVATSKTFKKPIWVKAMIAGVIHGLAIHAKLYPIIYTASFMTYFAYQEKRSRVVYGWQSQIFPARLSGANDSIRYPFPWTEPKRLFQLIKLWIGRLLCKSSLMFLFTSMGTFGLLTYLAIHFYGQIALEEGLLYHFSRLDHRHNYSFFWYLIYLAKSRMATVGADSLLLSLKIMGRILLVPQLVLLVFSSLGIAPYDLTFALFIQTFLFVALNKVITAQYFLWYFALLPLCADRIEWRSKEMFAAIRLLVTSILTWLGSAFLLEMKGMSVHFQVWLASILYFAANVNFLKDIMANYKRPKEKVN</sequence>
<dbReference type="GO" id="GO:0005789">
    <property type="term" value="C:endoplasmic reticulum membrane"/>
    <property type="evidence" value="ECO:0007669"/>
    <property type="project" value="UniProtKB-SubCell"/>
</dbReference>
<comment type="caution">
    <text evidence="13">The sequence shown here is derived from an EMBL/GenBank/DDBJ whole genome shotgun (WGS) entry which is preliminary data.</text>
</comment>
<comment type="caution">
    <text evidence="11">Lacks conserved residue(s) required for the propagation of feature annotation.</text>
</comment>
<dbReference type="AlphaFoldDB" id="A0AAD3CK22"/>
<evidence type="ECO:0000256" key="8">
    <source>
        <dbReference type="ARBA" id="ARBA00022824"/>
    </source>
</evidence>
<dbReference type="InterPro" id="IPR007704">
    <property type="entry name" value="PIG-M"/>
</dbReference>
<dbReference type="GO" id="GO:0004376">
    <property type="term" value="F:GPI mannosyltransferase activity"/>
    <property type="evidence" value="ECO:0007669"/>
    <property type="project" value="InterPro"/>
</dbReference>
<evidence type="ECO:0000256" key="3">
    <source>
        <dbReference type="ARBA" id="ARBA00011071"/>
    </source>
</evidence>
<comment type="pathway">
    <text evidence="2 11">Glycolipid biosynthesis; glycosylphosphatidylinositol-anchor biosynthesis.</text>
</comment>
<evidence type="ECO:0000256" key="11">
    <source>
        <dbReference type="RuleBase" id="RU365064"/>
    </source>
</evidence>
<comment type="function">
    <text evidence="11">Catalytic subunit of the glycosylphosphatidylinositol-mannosyltransferase I complex which catalyzes the transfer of the first mannose, via an alpha-1,4 bond from a dolichol-phosphate-mannose (Dol-P-Man) to the glucosaminyl acyl phosphatidylinositol (GlcN-(acyl)PI) intermediate to generate alpha-D-Man-(1-&gt;4)-alpha-D-GlcN-(1-&gt;6)-(1-radyl,2-acyl-sn-glycero-3-phospho)-2-acyl-inositol and participates in the sixth step of the glycosylphosphatidylinositol-anchor biosynthesis.</text>
</comment>
<feature type="region of interest" description="Disordered" evidence="12">
    <location>
        <begin position="1"/>
        <end position="20"/>
    </location>
</feature>
<evidence type="ECO:0000256" key="9">
    <source>
        <dbReference type="ARBA" id="ARBA00022989"/>
    </source>
</evidence>
<evidence type="ECO:0000256" key="7">
    <source>
        <dbReference type="ARBA" id="ARBA00022692"/>
    </source>
</evidence>
<feature type="transmembrane region" description="Helical" evidence="11">
    <location>
        <begin position="243"/>
        <end position="269"/>
    </location>
</feature>
<evidence type="ECO:0000256" key="6">
    <source>
        <dbReference type="ARBA" id="ARBA00022679"/>
    </source>
</evidence>
<evidence type="ECO:0000256" key="1">
    <source>
        <dbReference type="ARBA" id="ARBA00004477"/>
    </source>
</evidence>
<keyword evidence="7 11" id="KW-0812">Transmembrane</keyword>
<comment type="similarity">
    <text evidence="3 11">Belongs to the PIGM family.</text>
</comment>
<keyword evidence="9 11" id="KW-1133">Transmembrane helix</keyword>
<feature type="compositionally biased region" description="Basic and acidic residues" evidence="12">
    <location>
        <begin position="1"/>
        <end position="16"/>
    </location>
</feature>
<dbReference type="Pfam" id="PF05007">
    <property type="entry name" value="Mannosyl_trans"/>
    <property type="match status" value="2"/>
</dbReference>
<name>A0AAD3CK22_9STRA</name>
<keyword evidence="10 11" id="KW-0472">Membrane</keyword>
<feature type="transmembrane region" description="Helical" evidence="11">
    <location>
        <begin position="162"/>
        <end position="187"/>
    </location>
</feature>
<feature type="transmembrane region" description="Helical" evidence="11">
    <location>
        <begin position="207"/>
        <end position="231"/>
    </location>
</feature>
<dbReference type="EC" id="2.4.1.-" evidence="11"/>
<gene>
    <name evidence="13" type="ORF">CTEN210_03514</name>
</gene>
<keyword evidence="4 11" id="KW-0337">GPI-anchor biosynthesis</keyword>
<keyword evidence="8 11" id="KW-0256">Endoplasmic reticulum</keyword>
<evidence type="ECO:0000256" key="2">
    <source>
        <dbReference type="ARBA" id="ARBA00004687"/>
    </source>
</evidence>
<accession>A0AAD3CK22</accession>
<evidence type="ECO:0000313" key="14">
    <source>
        <dbReference type="Proteomes" id="UP001054902"/>
    </source>
</evidence>
<evidence type="ECO:0000256" key="4">
    <source>
        <dbReference type="ARBA" id="ARBA00022502"/>
    </source>
</evidence>
<dbReference type="EMBL" id="BLLK01000022">
    <property type="protein sequence ID" value="GFH47038.1"/>
    <property type="molecule type" value="Genomic_DNA"/>
</dbReference>
<protein>
    <recommendedName>
        <fullName evidence="11">GPI mannosyltransferase 1</fullName>
        <ecNumber evidence="11">2.4.1.-</ecNumber>
    </recommendedName>
    <alternativeName>
        <fullName evidence="11">GPI mannosyltransferase I</fullName>
    </alternativeName>
</protein>